<evidence type="ECO:0000313" key="3">
    <source>
        <dbReference type="Proteomes" id="UP001054945"/>
    </source>
</evidence>
<proteinExistence type="predicted"/>
<feature type="compositionally biased region" description="Low complexity" evidence="1">
    <location>
        <begin position="146"/>
        <end position="156"/>
    </location>
</feature>
<evidence type="ECO:0000313" key="2">
    <source>
        <dbReference type="EMBL" id="GIX95780.1"/>
    </source>
</evidence>
<evidence type="ECO:0000256" key="1">
    <source>
        <dbReference type="SAM" id="MobiDB-lite"/>
    </source>
</evidence>
<feature type="compositionally biased region" description="Polar residues" evidence="1">
    <location>
        <begin position="96"/>
        <end position="105"/>
    </location>
</feature>
<organism evidence="2 3">
    <name type="scientific">Caerostris extrusa</name>
    <name type="common">Bark spider</name>
    <name type="synonym">Caerostris bankana</name>
    <dbReference type="NCBI Taxonomy" id="172846"/>
    <lineage>
        <taxon>Eukaryota</taxon>
        <taxon>Metazoa</taxon>
        <taxon>Ecdysozoa</taxon>
        <taxon>Arthropoda</taxon>
        <taxon>Chelicerata</taxon>
        <taxon>Arachnida</taxon>
        <taxon>Araneae</taxon>
        <taxon>Araneomorphae</taxon>
        <taxon>Entelegynae</taxon>
        <taxon>Araneoidea</taxon>
        <taxon>Araneidae</taxon>
        <taxon>Caerostris</taxon>
    </lineage>
</organism>
<dbReference type="Proteomes" id="UP001054945">
    <property type="component" value="Unassembled WGS sequence"/>
</dbReference>
<keyword evidence="3" id="KW-1185">Reference proteome</keyword>
<gene>
    <name evidence="2" type="ORF">CEXT_521321</name>
</gene>
<sequence length="273" mass="30311">MRRRNLQPKTVLLLPDHHQEINKESLNSHPSNYQCGQRNSCESTIQAMTNSDSDHHTKAESLNSTSLNSLSSRENSLHLISQASTNPDVNKDFTDLGSTDSNSTNNLYEQKIPLQLTQAAPDDAVTVTELMDSGSTGLKKNGSLNSSGDDSISDRSGTTEELNNSGIESDDEIESKRPKSTKLISPVELSPAAYKNAILSIDTAKFCLLRTTYITMKQLESNAKEANEHMNAVRNLVFKELVQLNVPPKLLAKDMFNLIKEIFICRYYLNKSC</sequence>
<comment type="caution">
    <text evidence="2">The sequence shown here is derived from an EMBL/GenBank/DDBJ whole genome shotgun (WGS) entry which is preliminary data.</text>
</comment>
<name>A0AAV4PIG8_CAEEX</name>
<protein>
    <submittedName>
        <fullName evidence="2">Uncharacterized protein</fullName>
    </submittedName>
</protein>
<accession>A0AAV4PIG8</accession>
<feature type="compositionally biased region" description="Low complexity" evidence="1">
    <location>
        <begin position="61"/>
        <end position="70"/>
    </location>
</feature>
<feature type="compositionally biased region" description="Polar residues" evidence="1">
    <location>
        <begin position="133"/>
        <end position="145"/>
    </location>
</feature>
<dbReference type="EMBL" id="BPLR01004561">
    <property type="protein sequence ID" value="GIX95780.1"/>
    <property type="molecule type" value="Genomic_DNA"/>
</dbReference>
<feature type="region of interest" description="Disordered" evidence="1">
    <location>
        <begin position="51"/>
        <end position="70"/>
    </location>
</feature>
<dbReference type="AlphaFoldDB" id="A0AAV4PIG8"/>
<feature type="region of interest" description="Disordered" evidence="1">
    <location>
        <begin position="133"/>
        <end position="182"/>
    </location>
</feature>
<feature type="region of interest" description="Disordered" evidence="1">
    <location>
        <begin position="82"/>
        <end position="105"/>
    </location>
</feature>
<reference evidence="2 3" key="1">
    <citation type="submission" date="2021-06" db="EMBL/GenBank/DDBJ databases">
        <title>Caerostris extrusa draft genome.</title>
        <authorList>
            <person name="Kono N."/>
            <person name="Arakawa K."/>
        </authorList>
    </citation>
    <scope>NUCLEOTIDE SEQUENCE [LARGE SCALE GENOMIC DNA]</scope>
</reference>